<dbReference type="PANTHER" id="PTHR12435">
    <property type="match status" value="1"/>
</dbReference>
<accession>A0ABR4NM82</accession>
<name>A0ABR4NM82_9SACH</name>
<comment type="similarity">
    <text evidence="3">Belongs to the KTI12 family.</text>
</comment>
<dbReference type="EMBL" id="JBEVYD010000013">
    <property type="protein sequence ID" value="KAL3228623.1"/>
    <property type="molecule type" value="Genomic_DNA"/>
</dbReference>
<evidence type="ECO:0000256" key="2">
    <source>
        <dbReference type="ARBA" id="ARBA00022840"/>
    </source>
</evidence>
<dbReference type="Gene3D" id="3.40.50.300">
    <property type="entry name" value="P-loop containing nucleotide triphosphate hydrolases"/>
    <property type="match status" value="1"/>
</dbReference>
<evidence type="ECO:0000313" key="4">
    <source>
        <dbReference type="EMBL" id="KAL3228623.1"/>
    </source>
</evidence>
<keyword evidence="5" id="KW-1185">Reference proteome</keyword>
<dbReference type="InterPro" id="IPR027417">
    <property type="entry name" value="P-loop_NTPase"/>
</dbReference>
<evidence type="ECO:0000256" key="1">
    <source>
        <dbReference type="ARBA" id="ARBA00022741"/>
    </source>
</evidence>
<dbReference type="Proteomes" id="UP001623330">
    <property type="component" value="Unassembled WGS sequence"/>
</dbReference>
<dbReference type="InterPro" id="IPR013641">
    <property type="entry name" value="KTI12/PSTK"/>
</dbReference>
<keyword evidence="2" id="KW-0067">ATP-binding</keyword>
<keyword evidence="1" id="KW-0547">Nucleotide-binding</keyword>
<evidence type="ECO:0000313" key="5">
    <source>
        <dbReference type="Proteomes" id="UP001623330"/>
    </source>
</evidence>
<proteinExistence type="inferred from homology"/>
<reference evidence="4 5" key="1">
    <citation type="submission" date="2024-05" db="EMBL/GenBank/DDBJ databases">
        <title>Long read based assembly of the Candida bracarensis genome reveals expanded adhesin content.</title>
        <authorList>
            <person name="Marcet-Houben M."/>
            <person name="Ksiezopolska E."/>
            <person name="Gabaldon T."/>
        </authorList>
    </citation>
    <scope>NUCLEOTIDE SEQUENCE [LARGE SCALE GENOMIC DNA]</scope>
    <source>
        <strain evidence="4 5">CBM6</strain>
    </source>
</reference>
<organism evidence="4 5">
    <name type="scientific">Nakaseomyces bracarensis</name>
    <dbReference type="NCBI Taxonomy" id="273131"/>
    <lineage>
        <taxon>Eukaryota</taxon>
        <taxon>Fungi</taxon>
        <taxon>Dikarya</taxon>
        <taxon>Ascomycota</taxon>
        <taxon>Saccharomycotina</taxon>
        <taxon>Saccharomycetes</taxon>
        <taxon>Saccharomycetales</taxon>
        <taxon>Saccharomycetaceae</taxon>
        <taxon>Nakaseomyces</taxon>
    </lineage>
</organism>
<comment type="caution">
    <text evidence="4">The sequence shown here is derived from an EMBL/GenBank/DDBJ whole genome shotgun (WGS) entry which is preliminary data.</text>
</comment>
<gene>
    <name evidence="4" type="ORF">RNJ44_02568</name>
</gene>
<evidence type="ECO:0000256" key="3">
    <source>
        <dbReference type="ARBA" id="ARBA00025768"/>
    </source>
</evidence>
<dbReference type="Pfam" id="PF08433">
    <property type="entry name" value="KTI12"/>
    <property type="match status" value="1"/>
</dbReference>
<sequence>MNTSFLLIHCVSPYNAIVERNNSSNSWDQSLIDQLIQRFEEPNDSNRWDSPCITILTTESDDILAHQKDIDDILITSNSGASKKINKLSQNNPTVLKAATSSNFIQVLDATLTDTIKKIIQEVSNGTSQRIILSENRDINEPGCIYLDIPPQAQITLPRLNRLKRQFIQLNKNLRDVDQERIVPLFVAYLDQTFASEY</sequence>
<protein>
    <submittedName>
        <fullName evidence="4">Protein KTI12</fullName>
    </submittedName>
</protein>